<dbReference type="GO" id="GO:0005634">
    <property type="term" value="C:nucleus"/>
    <property type="evidence" value="ECO:0007669"/>
    <property type="project" value="UniProtKB-SubCell"/>
</dbReference>
<dbReference type="SUPFAM" id="SSF57667">
    <property type="entry name" value="beta-beta-alpha zinc fingers"/>
    <property type="match status" value="2"/>
</dbReference>
<dbReference type="FunFam" id="3.30.160.60:FF:000303">
    <property type="entry name" value="Zinc finger protein 41"/>
    <property type="match status" value="1"/>
</dbReference>
<sequence>MANETPLRNEVSRRISFLIIGLSSNFCTVLLRDITAKPTAFCNKKPLSSEHFYLTRASHTLNAAAKPCNICEHCRKYYLTLKPHELYAQCVERPFLCSYCDKGFARRDKLSDHVRMHTGERPHVCAHCGKSFTRKDKLTVHVRIHTGERPYVCPQCGKGFARKEKLGAHMCIHTGQHPYHCPHCGKGFAWRDKLVNHIRIHTGERPFVCKHCGKGFAQNDKLTTHVRIHTGLSIRQDLFPEIAKIYYEIIIEKENCAKKMNPL</sequence>
<comment type="subcellular location">
    <subcellularLocation>
        <location evidence="1">Nucleus</location>
    </subcellularLocation>
</comment>
<dbReference type="GO" id="GO:0000981">
    <property type="term" value="F:DNA-binding transcription factor activity, RNA polymerase II-specific"/>
    <property type="evidence" value="ECO:0007669"/>
    <property type="project" value="TreeGrafter"/>
</dbReference>
<dbReference type="InterPro" id="IPR013087">
    <property type="entry name" value="Znf_C2H2_type"/>
</dbReference>
<evidence type="ECO:0000256" key="11">
    <source>
        <dbReference type="PROSITE-ProRule" id="PRU00042"/>
    </source>
</evidence>
<evidence type="ECO:0000313" key="13">
    <source>
        <dbReference type="EMBL" id="KAG8198996.1"/>
    </source>
</evidence>
<keyword evidence="7" id="KW-0805">Transcription regulation</keyword>
<evidence type="ECO:0000313" key="14">
    <source>
        <dbReference type="Proteomes" id="UP000827092"/>
    </source>
</evidence>
<evidence type="ECO:0000256" key="3">
    <source>
        <dbReference type="ARBA" id="ARBA00022723"/>
    </source>
</evidence>
<accession>A0AAV6VSF2</accession>
<dbReference type="GO" id="GO:0005694">
    <property type="term" value="C:chromosome"/>
    <property type="evidence" value="ECO:0007669"/>
    <property type="project" value="UniProtKB-ARBA"/>
</dbReference>
<dbReference type="EMBL" id="JAFNEN010000033">
    <property type="protein sequence ID" value="KAG8198996.1"/>
    <property type="molecule type" value="Genomic_DNA"/>
</dbReference>
<evidence type="ECO:0000256" key="8">
    <source>
        <dbReference type="ARBA" id="ARBA00023125"/>
    </source>
</evidence>
<dbReference type="FunFam" id="3.30.160.60:FF:000765">
    <property type="entry name" value="Zinc finger 45-like"/>
    <property type="match status" value="1"/>
</dbReference>
<feature type="domain" description="C2H2-type" evidence="12">
    <location>
        <begin position="95"/>
        <end position="122"/>
    </location>
</feature>
<evidence type="ECO:0000256" key="7">
    <source>
        <dbReference type="ARBA" id="ARBA00023015"/>
    </source>
</evidence>
<dbReference type="GO" id="GO:0008270">
    <property type="term" value="F:zinc ion binding"/>
    <property type="evidence" value="ECO:0007669"/>
    <property type="project" value="UniProtKB-KW"/>
</dbReference>
<dbReference type="InterPro" id="IPR056436">
    <property type="entry name" value="Znf-C2H2_ZIC1-5/GLI1-3-like"/>
</dbReference>
<evidence type="ECO:0000256" key="10">
    <source>
        <dbReference type="ARBA" id="ARBA00023242"/>
    </source>
</evidence>
<feature type="domain" description="C2H2-type" evidence="12">
    <location>
        <begin position="179"/>
        <end position="206"/>
    </location>
</feature>
<dbReference type="FunFam" id="3.30.160.60:FF:000508">
    <property type="entry name" value="Myeloid zinc finger 1"/>
    <property type="match status" value="1"/>
</dbReference>
<protein>
    <recommendedName>
        <fullName evidence="12">C2H2-type domain-containing protein</fullName>
    </recommendedName>
</protein>
<keyword evidence="6" id="KW-0862">Zinc</keyword>
<dbReference type="GO" id="GO:0042802">
    <property type="term" value="F:identical protein binding"/>
    <property type="evidence" value="ECO:0007669"/>
    <property type="project" value="UniProtKB-ARBA"/>
</dbReference>
<comment type="similarity">
    <text evidence="2">Belongs to the krueppel C2H2-type zinc-finger protein family.</text>
</comment>
<dbReference type="PROSITE" id="PS00028">
    <property type="entry name" value="ZINC_FINGER_C2H2_1"/>
    <property type="match status" value="5"/>
</dbReference>
<keyword evidence="10" id="KW-0539">Nucleus</keyword>
<organism evidence="13 14">
    <name type="scientific">Oedothorax gibbosus</name>
    <dbReference type="NCBI Taxonomy" id="931172"/>
    <lineage>
        <taxon>Eukaryota</taxon>
        <taxon>Metazoa</taxon>
        <taxon>Ecdysozoa</taxon>
        <taxon>Arthropoda</taxon>
        <taxon>Chelicerata</taxon>
        <taxon>Arachnida</taxon>
        <taxon>Araneae</taxon>
        <taxon>Araneomorphae</taxon>
        <taxon>Entelegynae</taxon>
        <taxon>Araneoidea</taxon>
        <taxon>Linyphiidae</taxon>
        <taxon>Erigoninae</taxon>
        <taxon>Oedothorax</taxon>
    </lineage>
</organism>
<evidence type="ECO:0000259" key="12">
    <source>
        <dbReference type="PROSITE" id="PS50157"/>
    </source>
</evidence>
<dbReference type="InterPro" id="IPR036236">
    <property type="entry name" value="Znf_C2H2_sf"/>
</dbReference>
<gene>
    <name evidence="13" type="ORF">JTE90_001795</name>
</gene>
<dbReference type="PANTHER" id="PTHR23235">
    <property type="entry name" value="KRUEPPEL-LIKE TRANSCRIPTION FACTOR"/>
    <property type="match status" value="1"/>
</dbReference>
<dbReference type="FunFam" id="3.30.160.60:FF:001732">
    <property type="entry name" value="Zgc:162936"/>
    <property type="match status" value="1"/>
</dbReference>
<keyword evidence="5 11" id="KW-0863">Zinc-finger</keyword>
<proteinExistence type="inferred from homology"/>
<dbReference type="Pfam" id="PF00096">
    <property type="entry name" value="zf-C2H2"/>
    <property type="match status" value="4"/>
</dbReference>
<feature type="domain" description="C2H2-type" evidence="12">
    <location>
        <begin position="123"/>
        <end position="150"/>
    </location>
</feature>
<evidence type="ECO:0000256" key="6">
    <source>
        <dbReference type="ARBA" id="ARBA00022833"/>
    </source>
</evidence>
<name>A0AAV6VSF2_9ARAC</name>
<dbReference type="SMART" id="SM00355">
    <property type="entry name" value="ZnF_C2H2"/>
    <property type="match status" value="5"/>
</dbReference>
<comment type="caution">
    <text evidence="13">The sequence shown here is derived from an EMBL/GenBank/DDBJ whole genome shotgun (WGS) entry which is preliminary data.</text>
</comment>
<keyword evidence="9" id="KW-0804">Transcription</keyword>
<keyword evidence="3" id="KW-0479">Metal-binding</keyword>
<feature type="domain" description="C2H2-type" evidence="12">
    <location>
        <begin position="207"/>
        <end position="234"/>
    </location>
</feature>
<keyword evidence="14" id="KW-1185">Reference proteome</keyword>
<evidence type="ECO:0000256" key="4">
    <source>
        <dbReference type="ARBA" id="ARBA00022737"/>
    </source>
</evidence>
<dbReference type="GO" id="GO:0000978">
    <property type="term" value="F:RNA polymerase II cis-regulatory region sequence-specific DNA binding"/>
    <property type="evidence" value="ECO:0007669"/>
    <property type="project" value="TreeGrafter"/>
</dbReference>
<dbReference type="FunFam" id="3.30.160.60:FF:002343">
    <property type="entry name" value="Zinc finger protein 33A"/>
    <property type="match status" value="1"/>
</dbReference>
<keyword evidence="8" id="KW-0238">DNA-binding</keyword>
<dbReference type="PANTHER" id="PTHR23235:SF178">
    <property type="entry name" value="C2H2-TYPE DOMAIN-CONTAINING PROTEIN-RELATED"/>
    <property type="match status" value="1"/>
</dbReference>
<evidence type="ECO:0000256" key="5">
    <source>
        <dbReference type="ARBA" id="ARBA00022771"/>
    </source>
</evidence>
<feature type="domain" description="C2H2-type" evidence="12">
    <location>
        <begin position="151"/>
        <end position="178"/>
    </location>
</feature>
<keyword evidence="4" id="KW-0677">Repeat</keyword>
<reference evidence="13 14" key="1">
    <citation type="journal article" date="2022" name="Nat. Ecol. Evol.">
        <title>A masculinizing supergene underlies an exaggerated male reproductive morph in a spider.</title>
        <authorList>
            <person name="Hendrickx F."/>
            <person name="De Corte Z."/>
            <person name="Sonet G."/>
            <person name="Van Belleghem S.M."/>
            <person name="Kostlbacher S."/>
            <person name="Vangestel C."/>
        </authorList>
    </citation>
    <scope>NUCLEOTIDE SEQUENCE [LARGE SCALE GENOMIC DNA]</scope>
    <source>
        <strain evidence="13">W744_W776</strain>
    </source>
</reference>
<dbReference type="Pfam" id="PF23561">
    <property type="entry name" value="zf-C2H2_15"/>
    <property type="match status" value="1"/>
</dbReference>
<evidence type="ECO:0000256" key="2">
    <source>
        <dbReference type="ARBA" id="ARBA00006991"/>
    </source>
</evidence>
<dbReference type="Proteomes" id="UP000827092">
    <property type="component" value="Unassembled WGS sequence"/>
</dbReference>
<dbReference type="PROSITE" id="PS50157">
    <property type="entry name" value="ZINC_FINGER_C2H2_2"/>
    <property type="match status" value="5"/>
</dbReference>
<evidence type="ECO:0000256" key="1">
    <source>
        <dbReference type="ARBA" id="ARBA00004123"/>
    </source>
</evidence>
<dbReference type="Gene3D" id="3.30.160.60">
    <property type="entry name" value="Classic Zinc Finger"/>
    <property type="match status" value="5"/>
</dbReference>
<dbReference type="AlphaFoldDB" id="A0AAV6VSF2"/>
<dbReference type="GO" id="GO:0045893">
    <property type="term" value="P:positive regulation of DNA-templated transcription"/>
    <property type="evidence" value="ECO:0007669"/>
    <property type="project" value="UniProtKB-ARBA"/>
</dbReference>
<evidence type="ECO:0000256" key="9">
    <source>
        <dbReference type="ARBA" id="ARBA00023163"/>
    </source>
</evidence>